<keyword evidence="4" id="KW-1185">Reference proteome</keyword>
<dbReference type="VEuPathDB" id="CryptoDB:Chro.70289"/>
<evidence type="ECO:0000313" key="4">
    <source>
        <dbReference type="Proteomes" id="UP001429100"/>
    </source>
</evidence>
<evidence type="ECO:0000313" key="3">
    <source>
        <dbReference type="EMBL" id="PPS94838.1"/>
    </source>
</evidence>
<protein>
    <submittedName>
        <fullName evidence="2">Uncharacterized protein</fullName>
    </submittedName>
</protein>
<accession>A0A0S4TK18</accession>
<gene>
    <name evidence="2" type="ORF">CHUDEA7_2530</name>
    <name evidence="3" type="ORF">GY17_00002053</name>
</gene>
<keyword evidence="1" id="KW-0472">Membrane</keyword>
<keyword evidence="1" id="KW-0812">Transmembrane</keyword>
<dbReference type="PANTHER" id="PTHR23019:SF0">
    <property type="entry name" value="NUCLEAR PORE MEMBRANE GLYCOPROTEIN 210"/>
    <property type="match status" value="1"/>
</dbReference>
<evidence type="ECO:0000313" key="2">
    <source>
        <dbReference type="EMBL" id="CUV07239.1"/>
    </source>
</evidence>
<name>A0A0S4TK18_CRYHO</name>
<feature type="transmembrane region" description="Helical" evidence="1">
    <location>
        <begin position="6"/>
        <end position="25"/>
    </location>
</feature>
<dbReference type="EMBL" id="LN877953">
    <property type="protein sequence ID" value="CUV07239.1"/>
    <property type="molecule type" value="Genomic_DNA"/>
</dbReference>
<feature type="transmembrane region" description="Helical" evidence="1">
    <location>
        <begin position="2349"/>
        <end position="2366"/>
    </location>
</feature>
<reference evidence="3 4" key="3">
    <citation type="submission" date="2017-10" db="EMBL/GenBank/DDBJ databases">
        <title>Consistent, comparative and evidence-based genome annotation and re-annotation for the closely-related species, Cryptosporidium parvum, C. hominis and C. tyzzeri.</title>
        <authorList>
            <person name="Baptista R.P."/>
            <person name="Li Y."/>
            <person name="Sateriale A."/>
            <person name="Striepen B."/>
            <person name="Kissinger J.C."/>
        </authorList>
    </citation>
    <scope>NUCLEOTIDE SEQUENCE [LARGE SCALE GENOMIC DNA]</scope>
    <source>
        <strain evidence="3">30976</strain>
    </source>
</reference>
<dbReference type="Proteomes" id="UP000199752">
    <property type="component" value="Chromosome 7"/>
</dbReference>
<sequence length="2389" mass="278197">MVFPKKEYIVLFLTIFFYISLFLCVSSDSKNKIDPTLALLPWTFNNKSNIDIRVSYGCHNWKFEDEFLRVNDSAVRIDEYGNNCTDVINVNPKWHHMRLKGVFTVIASDIYTGENLRSEIHIAKVESIKISTSSKRIRLGSLENLYAIGFDSENNTFTSLNELRIVWELENDNIISEKNYGSQILVTGSKVGSVNVHVKIIEEHYALIGSSVTIYVEDPFKIIPYIRRAPFGSLYPIHLVKEGTTDFTNFFRKEFHYCKIDRNIGPKAQILEGNKIIVENYNDHDIEAESIISTTCMDRRVDGSFFTSLIYISFPKEIIFAVQDDVSLVPPQNNFNFDEFVQLYFIEGEQLAERSGFFVRILQNNELTITENKIIFLQLKLFNYKREFLHVPINSRFRFICKKGCNLVNITPFQTECNENNSTTSGFLKITGNSVGLSEFVVILDSIGDTSYSKPNGEGKLTEITSLLKINIVRDIDTLFSNLPLVLYPGDQRINIRENITGGKGPFFFCSSNPSIAMIDFHTGLLKTSYNTGLFNVIIYDIGINQYYENKNELSCKSLKDVYGLNIPVLVSYINGFSLEMASLNGKLYKNTIYTSISQNSLTVEIKAEPIRVSNNLLGNQFEPSFYNLSFYKLDTLDITKLYDPCEIVKVANLLEFQPNTRYTNDLRINDCLLILNNLGIVSYSQLTSNYDFNIIIINIDGQKINIELKKHGNLVFDNFIEFGIEFNYNSKTIRRKIIDIGLSIFIFQDIFFLPILNEVVLSYFESSETASNNFYIEKSSQINLLIQGGLYDYQNKTNCLIEFNKFRLFLLLDNEEREFSGTQKEINDHNSIRISKLDETNKFLLECNGELAVGFFKFTMAIFDEYQSEVYRMESVLKVHCKSIDHINMFWVNQFPIMGKYTCNTRSDDCMIFHFNSNKIHRFISLAYDKNNSLLLSFNRFKVKWEIENISEFSTHFLDENKLINQNIIDVSIHLGTEYYMKDVNIRFEAFIHENFEENNLDDNLNRFSIITKGIFTRPPILISPQMLDMRAQFEDYHQFEDDNEGINSIGSWNLLEGQHQFGIIYGTNNFNIFFDDKTAVKYSLCNDMMKEEDVFLIKNNAFHHFNNRIHIFPFCLDSKQLLRGENETKKIDVYIEDQLILPKYIIKKKLSFSNLNKLHLVWLDRFNLNMNKESESLPWSIYFTYNVSDQNIGFINDFKVPRKYISQNIYEYINNVDSNKNIDNTLPCINENCLIDDNSRSILVVIMYDEQDMVLEPWQSTEFKIEIDYKLKNIPCKSDLEFSKQKKNSLNDFSIEIINLSSTIFQIMEIKQKNIDIELVAKVLDSNSSVNIYSNSLNLKVYESIKLESNTDMFSLFPYGSPLHISFKGGPTKYKGLKLEWHIKLEKKINSKTHKDILLIRNSKKLVIEPLGEIGRERVLIKCFLTNENNNTNIFKALIFSKLINIYVDIPDKISLFSPEIEYLYLGYPKAYTIRTWNSNRNQTSNFHNSQYFPSEFSKCKFNWSISQNLNDFNNISKNLVDNKCNLNSDLVCISRFIDFNYIDRFKMNNTFFEDHMHNNVSMHDYIALIHPINIGASYLNIRLSCSFGNKKNVELELTQKLSVIKAINSVENGIWIINDSLYYIILPKEVAVKSNNKLEIEYANNSQQIYIDTWNSNKSVVIFNEENRFKLGSESLVTISPIIISEPEFTIVELSKYGDYSIKLSLFFFNSMGIRLFPNPNYCLGINLYLIPVQNITQEFLIKKEDDNLYIDAIFEESNLNANCQLLLYQNKETKSLKSIEEIKSWELTDSKNEFYENYRDSCFIIQIFSNTNKFIGSQPFCASLSATGGIKHSENNIFVNESNITNISFIDKITKYEFEVFGGSLLHLNPIKWKALNSTPDKLNFCVVVNKLLEDIESLLKEEFSKILNIPLTLINIIRRERIQSELSSYLNISSNKQLLCVSIDKKINPFELWVVLMKYSFIISNDHGLIWVDMNRNDNNTLKYNISEYDSAPTWELLSSYDSVKVIENELLVIPMSNSIKYIKLRLSKLIEINLKVIPLNDQFSENDFIIVNKKYDKLHINTQFSFSIYFNDGDFINKFFNNIYYNSPISNINCEIYSPILKEIYTTTPFWSLTILNSPFLLPSCNMAPRSSELSTQIKNEIVSNYYNQDSMYILPKINKTTFIIQMQFKSSRKLQRFIPVHFHPILMEPLSSRLFSNKSTFIHGWVDDTHHIEIIVPLNSKDYFEFPIQILFWFGYEDTRLIAYKIKSQVLDEYMVNFTANHFQGEIKIMKTTRDTRASIADLNTILPFFILLEFNSNGQKHLINIIFKDRDISNTIESQGNTLSKYFIFSRPMRVNQHLCSILISLAILSISLFYFLYKKKEVISRENNSSPFRKLNTQKW</sequence>
<dbReference type="VEuPathDB" id="CryptoDB:CHUDEA7_2530"/>
<keyword evidence="1" id="KW-1133">Transmembrane helix</keyword>
<organism evidence="2">
    <name type="scientific">Cryptosporidium hominis</name>
    <dbReference type="NCBI Taxonomy" id="237895"/>
    <lineage>
        <taxon>Eukaryota</taxon>
        <taxon>Sar</taxon>
        <taxon>Alveolata</taxon>
        <taxon>Apicomplexa</taxon>
        <taxon>Conoidasida</taxon>
        <taxon>Coccidia</taxon>
        <taxon>Eucoccidiorida</taxon>
        <taxon>Eimeriorina</taxon>
        <taxon>Cryptosporidiidae</taxon>
        <taxon>Cryptosporidium</taxon>
    </lineage>
</organism>
<dbReference type="VEuPathDB" id="CryptoDB:ChTU502y2012_407g1265"/>
<dbReference type="InterPro" id="IPR045197">
    <property type="entry name" value="NUP210-like"/>
</dbReference>
<dbReference type="Proteomes" id="UP001429100">
    <property type="component" value="Unassembled WGS sequence"/>
</dbReference>
<dbReference type="PANTHER" id="PTHR23019">
    <property type="entry name" value="NUCLEAR PORE MEMBRANE GLYCOPROTEIN GP210-RELATED"/>
    <property type="match status" value="1"/>
</dbReference>
<reference evidence="2" key="2">
    <citation type="submission" date="2015-08" db="EMBL/GenBank/DDBJ databases">
        <authorList>
            <person name="Babu N.S."/>
            <person name="Beckwith C.J."/>
            <person name="Beseler K.G."/>
            <person name="Brison A."/>
            <person name="Carone J.V."/>
            <person name="Caskin T.P."/>
            <person name="Diamond M."/>
            <person name="Durham M.E."/>
            <person name="Foxe J.M."/>
            <person name="Go M."/>
            <person name="Henderson B.A."/>
            <person name="Jones I.B."/>
            <person name="McGettigan J.A."/>
            <person name="Micheletti S.J."/>
            <person name="Nasrallah M.E."/>
            <person name="Ortiz D."/>
            <person name="Piller C.R."/>
            <person name="Privatt S.R."/>
            <person name="Schneider S.L."/>
            <person name="Sharp S."/>
            <person name="Smith T.C."/>
            <person name="Stanton J.D."/>
            <person name="Ullery H.E."/>
            <person name="Wilson R.J."/>
            <person name="Serrano M.G."/>
            <person name="Buck G."/>
            <person name="Lee V."/>
            <person name="Wang Y."/>
            <person name="Carvalho R."/>
            <person name="Voegtly L."/>
            <person name="Shi R."/>
            <person name="Duckworth R."/>
            <person name="Johnson A."/>
            <person name="Loviza R."/>
            <person name="Walstead R."/>
            <person name="Shah Z."/>
            <person name="Kiflezghi M."/>
            <person name="Wade K."/>
            <person name="Ball S.L."/>
            <person name="Bradley K.W."/>
            <person name="Asai D.J."/>
            <person name="Bowman C.A."/>
            <person name="Russell D.A."/>
            <person name="Pope W.H."/>
            <person name="Jacobs-Sera D."/>
            <person name="Hendrix R.W."/>
            <person name="Hatfull G.F."/>
        </authorList>
    </citation>
    <scope>NUCLEOTIDE SEQUENCE [LARGE SCALE GENOMIC DNA]</scope>
</reference>
<evidence type="ECO:0000256" key="1">
    <source>
        <dbReference type="SAM" id="Phobius"/>
    </source>
</evidence>
<dbReference type="VEuPathDB" id="CryptoDB:GY17_00002053"/>
<reference evidence="3 4" key="1">
    <citation type="submission" date="2014-11" db="EMBL/GenBank/DDBJ databases">
        <title>Comparative genomic analysis of Cryptosporidium hominis reveals occurrence of genetic recombination in virulent subtypes.</title>
        <authorList>
            <person name="Guo Y."/>
            <person name="Tang K."/>
            <person name="Frace M."/>
            <person name="Li N."/>
            <person name="Roellig D.M."/>
            <person name="Sammons S."/>
            <person name="Knipe K."/>
            <person name="Rowe L."/>
            <person name="Feng Y."/>
            <person name="Xiao L."/>
        </authorList>
    </citation>
    <scope>NUCLEOTIDE SEQUENCE [LARGE SCALE GENOMIC DNA]</scope>
    <source>
        <strain evidence="3">30976</strain>
    </source>
</reference>
<dbReference type="EMBL" id="JTAI01000004">
    <property type="protein sequence ID" value="PPS94838.1"/>
    <property type="molecule type" value="Genomic_DNA"/>
</dbReference>
<proteinExistence type="predicted"/>